<organism evidence="5 6">
    <name type="scientific">Leishmania donovani</name>
    <dbReference type="NCBI Taxonomy" id="5661"/>
    <lineage>
        <taxon>Eukaryota</taxon>
        <taxon>Discoba</taxon>
        <taxon>Euglenozoa</taxon>
        <taxon>Kinetoplastea</taxon>
        <taxon>Metakinetoplastina</taxon>
        <taxon>Trypanosomatida</taxon>
        <taxon>Trypanosomatidae</taxon>
        <taxon>Leishmaniinae</taxon>
        <taxon>Leishmania</taxon>
    </lineage>
</organism>
<dbReference type="AlphaFoldDB" id="A0A3Q8I930"/>
<evidence type="ECO:0000256" key="2">
    <source>
        <dbReference type="ARBA" id="ARBA00022980"/>
    </source>
</evidence>
<dbReference type="Gene3D" id="3.30.390.110">
    <property type="match status" value="1"/>
</dbReference>
<keyword evidence="6" id="KW-1185">Reference proteome</keyword>
<dbReference type="VEuPathDB" id="TriTrypDB:LdCL_110017300"/>
<dbReference type="VEuPathDB" id="TriTrypDB:LDHU3_11.1330"/>
<proteinExistence type="inferred from homology"/>
<evidence type="ECO:0000259" key="4">
    <source>
        <dbReference type="Pfam" id="PF01778"/>
    </source>
</evidence>
<evidence type="ECO:0000313" key="5">
    <source>
        <dbReference type="EMBL" id="AYU76884.1"/>
    </source>
</evidence>
<reference evidence="5 6" key="1">
    <citation type="journal article" date="2018" name="Sci. Rep.">
        <title>A complete Leishmania donovani reference genome identifies novel genetic variations associated with virulence.</title>
        <authorList>
            <person name="Lypaczewski P."/>
            <person name="Hoshizaki J."/>
            <person name="Zhang W.-W."/>
            <person name="McCall L.-I."/>
            <person name="Torcivia-Rodriguez J."/>
            <person name="Simonyan V."/>
            <person name="Kaur A."/>
            <person name="Dewar K."/>
            <person name="Matlashewski G."/>
        </authorList>
    </citation>
    <scope>NUCLEOTIDE SEQUENCE [LARGE SCALE GENOMIC DNA]</scope>
    <source>
        <strain evidence="5 6">LdCL</strain>
    </source>
</reference>
<evidence type="ECO:0000256" key="1">
    <source>
        <dbReference type="ARBA" id="ARBA00007926"/>
    </source>
</evidence>
<comment type="similarity">
    <text evidence="1">Belongs to the eukaryotic ribosomal protein eL28 family.</text>
</comment>
<sequence>MSHSVDLQWILVRQNSRFLQKRGGIRMSNDPFNNNGNWTKRHCGFLNEKAAVVKPAKGGAICVTVKDGSSSNKPRQTYRKTVHAAGVRASDVSRAVAAVRPDLADVSFRRARRMACIASRTAKVAAARKARSEKIKFSRKSVRAKRH</sequence>
<evidence type="ECO:0000313" key="6">
    <source>
        <dbReference type="Proteomes" id="UP000274082"/>
    </source>
</evidence>
<dbReference type="GO" id="GO:0005840">
    <property type="term" value="C:ribosome"/>
    <property type="evidence" value="ECO:0007669"/>
    <property type="project" value="UniProtKB-KW"/>
</dbReference>
<feature type="domain" description="Ribosomal eL28/Mak16" evidence="4">
    <location>
        <begin position="7"/>
        <end position="115"/>
    </location>
</feature>
<gene>
    <name evidence="5" type="ORF">LdCL_110017300</name>
</gene>
<dbReference type="FunFam" id="3.30.390.110:FF:000007">
    <property type="entry name" value="60S ribosomal protein L28"/>
    <property type="match status" value="1"/>
</dbReference>
<evidence type="ECO:0000256" key="3">
    <source>
        <dbReference type="ARBA" id="ARBA00023274"/>
    </source>
</evidence>
<dbReference type="OrthoDB" id="266190at2759"/>
<protein>
    <submittedName>
        <fullName evidence="5">60S ribosomal protein L28, putative</fullName>
    </submittedName>
</protein>
<name>A0A3Q8I930_LEIDO</name>
<dbReference type="EMBL" id="CP029510">
    <property type="protein sequence ID" value="AYU76884.1"/>
    <property type="molecule type" value="Genomic_DNA"/>
</dbReference>
<keyword evidence="3" id="KW-0687">Ribonucleoprotein</keyword>
<dbReference type="InterPro" id="IPR002672">
    <property type="entry name" value="Ribosomal_eL28"/>
</dbReference>
<keyword evidence="2 5" id="KW-0689">Ribosomal protein</keyword>
<dbReference type="GO" id="GO:1990904">
    <property type="term" value="C:ribonucleoprotein complex"/>
    <property type="evidence" value="ECO:0007669"/>
    <property type="project" value="UniProtKB-KW"/>
</dbReference>
<dbReference type="Proteomes" id="UP000274082">
    <property type="component" value="Chromosome 11"/>
</dbReference>
<dbReference type="VEuPathDB" id="TriTrypDB:LdBPK_111110.1"/>
<dbReference type="InterPro" id="IPR029004">
    <property type="entry name" value="Ribosomal_eL28/Mak16"/>
</dbReference>
<dbReference type="GO" id="GO:0003735">
    <property type="term" value="F:structural constituent of ribosome"/>
    <property type="evidence" value="ECO:0007669"/>
    <property type="project" value="InterPro"/>
</dbReference>
<dbReference type="PANTHER" id="PTHR10544">
    <property type="entry name" value="60S RIBOSOMAL PROTEIN L28"/>
    <property type="match status" value="1"/>
</dbReference>
<dbReference type="GO" id="GO:0006412">
    <property type="term" value="P:translation"/>
    <property type="evidence" value="ECO:0007669"/>
    <property type="project" value="InterPro"/>
</dbReference>
<accession>A0A3Q8I930</accession>
<dbReference type="Pfam" id="PF01778">
    <property type="entry name" value="Ribosomal_L28e"/>
    <property type="match status" value="1"/>
</dbReference>